<evidence type="ECO:0000259" key="1">
    <source>
        <dbReference type="PROSITE" id="PS50206"/>
    </source>
</evidence>
<dbReference type="AlphaFoldDB" id="L0RCB5"/>
<dbReference type="EMBL" id="FO203522">
    <property type="protein sequence ID" value="CCO23862.1"/>
    <property type="molecule type" value="Genomic_DNA"/>
</dbReference>
<protein>
    <submittedName>
        <fullName evidence="2">ThiF</fullName>
    </submittedName>
</protein>
<proteinExistence type="predicted"/>
<dbReference type="Proteomes" id="UP000010808">
    <property type="component" value="Chromosome"/>
</dbReference>
<dbReference type="PROSITE" id="PS50206">
    <property type="entry name" value="RHODANESE_3"/>
    <property type="match status" value="1"/>
</dbReference>
<dbReference type="SMART" id="SM00450">
    <property type="entry name" value="RHOD"/>
    <property type="match status" value="1"/>
</dbReference>
<dbReference type="SUPFAM" id="SSF52821">
    <property type="entry name" value="Rhodanese/Cell cycle control phosphatase"/>
    <property type="match status" value="1"/>
</dbReference>
<dbReference type="eggNOG" id="COG2897">
    <property type="taxonomic scope" value="Bacteria"/>
</dbReference>
<evidence type="ECO:0000313" key="3">
    <source>
        <dbReference type="Proteomes" id="UP000010808"/>
    </source>
</evidence>
<evidence type="ECO:0000313" key="2">
    <source>
        <dbReference type="EMBL" id="CCO23862.1"/>
    </source>
</evidence>
<dbReference type="STRING" id="1121451.DESAM_21585"/>
<dbReference type="Pfam" id="PF00581">
    <property type="entry name" value="Rhodanese"/>
    <property type="match status" value="1"/>
</dbReference>
<dbReference type="RefSeq" id="WP_015336465.1">
    <property type="nucleotide sequence ID" value="NC_020055.1"/>
</dbReference>
<dbReference type="Gene3D" id="3.40.250.10">
    <property type="entry name" value="Rhodanese-like domain"/>
    <property type="match status" value="1"/>
</dbReference>
<dbReference type="InterPro" id="IPR036873">
    <property type="entry name" value="Rhodanese-like_dom_sf"/>
</dbReference>
<sequence>MNSSKKTLTILSTLLLTFVIASSVFAMKAEYNYMNAASLQKAVENKADIAIVDIQVSEEFKNHHIKGAIETCAYPVKSVADRAKFDATLKQLKNSAQPIVVICPRGKGGAERTVNYFTEQGIAPYRIFILTEGQAAWPYSVEKK</sequence>
<dbReference type="CDD" id="cd00158">
    <property type="entry name" value="RHOD"/>
    <property type="match status" value="1"/>
</dbReference>
<keyword evidence="3" id="KW-1185">Reference proteome</keyword>
<gene>
    <name evidence="2" type="ORF">DESAM_21585</name>
</gene>
<name>L0RCB5_9BACT</name>
<dbReference type="OrthoDB" id="9800872at2"/>
<dbReference type="KEGG" id="dhy:DESAM_21585"/>
<dbReference type="InterPro" id="IPR001763">
    <property type="entry name" value="Rhodanese-like_dom"/>
</dbReference>
<accession>L0RCB5</accession>
<organism evidence="2 3">
    <name type="scientific">Maridesulfovibrio hydrothermalis AM13 = DSM 14728</name>
    <dbReference type="NCBI Taxonomy" id="1121451"/>
    <lineage>
        <taxon>Bacteria</taxon>
        <taxon>Pseudomonadati</taxon>
        <taxon>Thermodesulfobacteriota</taxon>
        <taxon>Desulfovibrionia</taxon>
        <taxon>Desulfovibrionales</taxon>
        <taxon>Desulfovibrionaceae</taxon>
        <taxon>Maridesulfovibrio</taxon>
    </lineage>
</organism>
<dbReference type="HOGENOM" id="CLU_130867_0_0_7"/>
<dbReference type="PATRIC" id="fig|1121451.3.peg.1824"/>
<feature type="domain" description="Rhodanese" evidence="1">
    <location>
        <begin position="45"/>
        <end position="143"/>
    </location>
</feature>
<reference evidence="2 3" key="1">
    <citation type="submission" date="2012-10" db="EMBL/GenBank/DDBJ databases">
        <authorList>
            <person name="Genoscope - CEA"/>
        </authorList>
    </citation>
    <scope>NUCLEOTIDE SEQUENCE [LARGE SCALE GENOMIC DNA]</scope>
    <source>
        <strain evidence="3">AM13 / DSM 14728</strain>
    </source>
</reference>